<feature type="transmembrane region" description="Helical" evidence="1">
    <location>
        <begin position="39"/>
        <end position="66"/>
    </location>
</feature>
<sequence length="254" mass="27131">MLPGELKPVLSALVLPPAGPLLLVLLGVLLATRRRGAGLALAIMALVLAWLLSTTGTAVLLSRWLLPDLQPLRPQQLQQVQAIVVLGGGVLPQAPEYGVAQPGPHTLSRLRYGAWLARQSGKPLAFAGGIGWAAAGTDTEAEGTVATRVLQDDYGLKLRWMDDRSRDTVENAARMGEQLRRDGIRQIALVTDATHIPRAAAAFRAVGFEVLPAPTGFVIAAERPLLQWLPSTTGVADCRALLREWLGRAVMRAG</sequence>
<keyword evidence="1" id="KW-0472">Membrane</keyword>
<comment type="caution">
    <text evidence="3">The sequence shown here is derived from an EMBL/GenBank/DDBJ whole genome shotgun (WGS) entry which is preliminary data.</text>
</comment>
<dbReference type="Pfam" id="PF02698">
    <property type="entry name" value="DUF218"/>
    <property type="match status" value="1"/>
</dbReference>
<feature type="domain" description="DUF218" evidence="2">
    <location>
        <begin position="81"/>
        <end position="247"/>
    </location>
</feature>
<keyword evidence="1" id="KW-1133">Transmembrane helix</keyword>
<evidence type="ECO:0000256" key="1">
    <source>
        <dbReference type="SAM" id="Phobius"/>
    </source>
</evidence>
<dbReference type="PANTHER" id="PTHR30336">
    <property type="entry name" value="INNER MEMBRANE PROTEIN, PROBABLE PERMEASE"/>
    <property type="match status" value="1"/>
</dbReference>
<gene>
    <name evidence="3" type="ORF">HK415_13080</name>
</gene>
<dbReference type="Gene3D" id="3.40.50.620">
    <property type="entry name" value="HUPs"/>
    <property type="match status" value="1"/>
</dbReference>
<evidence type="ECO:0000313" key="4">
    <source>
        <dbReference type="Proteomes" id="UP000552954"/>
    </source>
</evidence>
<dbReference type="GO" id="GO:0043164">
    <property type="term" value="P:Gram-negative-bacterium-type cell wall biogenesis"/>
    <property type="evidence" value="ECO:0007669"/>
    <property type="project" value="TreeGrafter"/>
</dbReference>
<evidence type="ECO:0000259" key="2">
    <source>
        <dbReference type="Pfam" id="PF02698"/>
    </source>
</evidence>
<dbReference type="CDD" id="cd06259">
    <property type="entry name" value="YdcF-like"/>
    <property type="match status" value="1"/>
</dbReference>
<dbReference type="Proteomes" id="UP000552954">
    <property type="component" value="Unassembled WGS sequence"/>
</dbReference>
<dbReference type="InterPro" id="IPR003848">
    <property type="entry name" value="DUF218"/>
</dbReference>
<reference evidence="3 4" key="1">
    <citation type="submission" date="2020-05" db="EMBL/GenBank/DDBJ databases">
        <authorList>
            <person name="Khan S.A."/>
            <person name="Jeon C.O."/>
            <person name="Chun B.H."/>
        </authorList>
    </citation>
    <scope>NUCLEOTIDE SEQUENCE [LARGE SCALE GENOMIC DNA]</scope>
    <source>
        <strain evidence="3 4">B156</strain>
    </source>
</reference>
<dbReference type="GO" id="GO:0005886">
    <property type="term" value="C:plasma membrane"/>
    <property type="evidence" value="ECO:0007669"/>
    <property type="project" value="TreeGrafter"/>
</dbReference>
<feature type="transmembrane region" description="Helical" evidence="1">
    <location>
        <begin position="12"/>
        <end position="32"/>
    </location>
</feature>
<reference evidence="3 4" key="2">
    <citation type="submission" date="2020-06" db="EMBL/GenBank/DDBJ databases">
        <title>Ramlibacter rhizophilus sp. nov., isolated from rhizosphere soil of national flower Mugunghwa from South Korea.</title>
        <authorList>
            <person name="Zheng-Fei Y."/>
            <person name="Huan T."/>
        </authorList>
    </citation>
    <scope>NUCLEOTIDE SEQUENCE [LARGE SCALE GENOMIC DNA]</scope>
    <source>
        <strain evidence="3 4">B156</strain>
    </source>
</reference>
<evidence type="ECO:0000313" key="3">
    <source>
        <dbReference type="EMBL" id="NNU43884.1"/>
    </source>
</evidence>
<dbReference type="GO" id="GO:0000270">
    <property type="term" value="P:peptidoglycan metabolic process"/>
    <property type="evidence" value="ECO:0007669"/>
    <property type="project" value="TreeGrafter"/>
</dbReference>
<dbReference type="InterPro" id="IPR014729">
    <property type="entry name" value="Rossmann-like_a/b/a_fold"/>
</dbReference>
<keyword evidence="1" id="KW-0812">Transmembrane</keyword>
<dbReference type="PANTHER" id="PTHR30336:SF4">
    <property type="entry name" value="ENVELOPE BIOGENESIS FACTOR ELYC"/>
    <property type="match status" value="1"/>
</dbReference>
<name>A0A849KBP6_9BURK</name>
<organism evidence="3 4">
    <name type="scientific">Ramlibacter montanisoli</name>
    <dbReference type="NCBI Taxonomy" id="2732512"/>
    <lineage>
        <taxon>Bacteria</taxon>
        <taxon>Pseudomonadati</taxon>
        <taxon>Pseudomonadota</taxon>
        <taxon>Betaproteobacteria</taxon>
        <taxon>Burkholderiales</taxon>
        <taxon>Comamonadaceae</taxon>
        <taxon>Ramlibacter</taxon>
    </lineage>
</organism>
<dbReference type="EMBL" id="JABFCS010000001">
    <property type="protein sequence ID" value="NNU43884.1"/>
    <property type="molecule type" value="Genomic_DNA"/>
</dbReference>
<protein>
    <submittedName>
        <fullName evidence="3">YdcF family protein</fullName>
    </submittedName>
</protein>
<dbReference type="RefSeq" id="WP_171559909.1">
    <property type="nucleotide sequence ID" value="NZ_JABFCS010000001.1"/>
</dbReference>
<dbReference type="AlphaFoldDB" id="A0A849KBP6"/>
<dbReference type="InterPro" id="IPR051599">
    <property type="entry name" value="Cell_Envelope_Assoc"/>
</dbReference>
<accession>A0A849KBP6</accession>
<proteinExistence type="predicted"/>
<keyword evidence="4" id="KW-1185">Reference proteome</keyword>